<evidence type="ECO:0000256" key="1">
    <source>
        <dbReference type="SAM" id="MobiDB-lite"/>
    </source>
</evidence>
<proteinExistence type="predicted"/>
<dbReference type="EMBL" id="UHJG01000001">
    <property type="protein sequence ID" value="SUP99553.1"/>
    <property type="molecule type" value="Genomic_DNA"/>
</dbReference>
<gene>
    <name evidence="3" type="ORF">CSF007_6695</name>
    <name evidence="4" type="ORF">NCTC10476_00786</name>
</gene>
<dbReference type="GeneID" id="66879060"/>
<dbReference type="PATRIC" id="fig|29486.44.peg.631"/>
<dbReference type="Proteomes" id="UP000255169">
    <property type="component" value="Unassembled WGS sequence"/>
</dbReference>
<dbReference type="EMBL" id="LN681231">
    <property type="protein sequence ID" value="CEK27096.1"/>
    <property type="molecule type" value="Genomic_DNA"/>
</dbReference>
<reference evidence="3" key="1">
    <citation type="journal article" date="2015" name="Genome Announc.">
        <title>Complete Genome Sequence of Yersinia ruckeri Strain CSF007-82, Etiologic Agent of Red Mouth Disease in Salmonid Fish.</title>
        <authorList>
            <person name="Nelson M.C."/>
            <person name="LaPatra S.E."/>
            <person name="Welch T.J."/>
            <person name="Graf J."/>
        </authorList>
    </citation>
    <scope>NUCLEOTIDE SEQUENCE</scope>
    <source>
        <strain evidence="3">CSF007-82</strain>
    </source>
</reference>
<organism evidence="4 5">
    <name type="scientific">Yersinia ruckeri</name>
    <dbReference type="NCBI Taxonomy" id="29486"/>
    <lineage>
        <taxon>Bacteria</taxon>
        <taxon>Pseudomonadati</taxon>
        <taxon>Pseudomonadota</taxon>
        <taxon>Gammaproteobacteria</taxon>
        <taxon>Enterobacterales</taxon>
        <taxon>Yersiniaceae</taxon>
        <taxon>Yersinia</taxon>
    </lineage>
</organism>
<keyword evidence="2" id="KW-0812">Transmembrane</keyword>
<evidence type="ECO:0000313" key="3">
    <source>
        <dbReference type="EMBL" id="CEK27096.1"/>
    </source>
</evidence>
<keyword evidence="5" id="KW-1185">Reference proteome</keyword>
<dbReference type="STRING" id="29486.UGYR_16260"/>
<accession>A0A085U9R0</accession>
<dbReference type="KEGG" id="yrb:UGYR_16260"/>
<reference evidence="4 5" key="2">
    <citation type="submission" date="2018-06" db="EMBL/GenBank/DDBJ databases">
        <authorList>
            <consortium name="Pathogen Informatics"/>
            <person name="Doyle S."/>
        </authorList>
    </citation>
    <scope>NUCLEOTIDE SEQUENCE [LARGE SCALE GENOMIC DNA]</scope>
    <source>
        <strain evidence="4 5">NCTC10476</strain>
    </source>
</reference>
<name>A0A085U9R0_YERRU</name>
<protein>
    <submittedName>
        <fullName evidence="4">Protein of uncharacterized function (DUF1418)</fullName>
    </submittedName>
    <submittedName>
        <fullName evidence="3">YbjC protein, clustered with oxygen-insensitive NADPH nitroreductase</fullName>
    </submittedName>
</protein>
<keyword evidence="2" id="KW-1133">Transmembrane helix</keyword>
<feature type="transmembrane region" description="Helical" evidence="2">
    <location>
        <begin position="12"/>
        <end position="33"/>
    </location>
</feature>
<dbReference type="OrthoDB" id="6478907at2"/>
<keyword evidence="2" id="KW-0472">Membrane</keyword>
<feature type="region of interest" description="Disordered" evidence="1">
    <location>
        <begin position="80"/>
        <end position="102"/>
    </location>
</feature>
<sequence>MRALGDMPKRVMLLEALGILLLVLAYLSLHQYLILPAGLSEPTVAIMMIFIGIGLMIPAAACIVWRVAQGFGPLLGMNGIDKKEPTDADKKTLNPKVNNDKS</sequence>
<dbReference type="InterPro" id="IPR010815">
    <property type="entry name" value="DUF1418"/>
</dbReference>
<dbReference type="RefSeq" id="WP_045844532.1">
    <property type="nucleotide sequence ID" value="NZ_CABIHR010000007.1"/>
</dbReference>
<evidence type="ECO:0000313" key="5">
    <source>
        <dbReference type="Proteomes" id="UP000255169"/>
    </source>
</evidence>
<dbReference type="Pfam" id="PF07214">
    <property type="entry name" value="DUF1418"/>
    <property type="match status" value="1"/>
</dbReference>
<evidence type="ECO:0000256" key="2">
    <source>
        <dbReference type="SAM" id="Phobius"/>
    </source>
</evidence>
<evidence type="ECO:0000313" key="4">
    <source>
        <dbReference type="EMBL" id="SUP99553.1"/>
    </source>
</evidence>
<feature type="transmembrane region" description="Helical" evidence="2">
    <location>
        <begin position="45"/>
        <end position="68"/>
    </location>
</feature>
<dbReference type="AlphaFoldDB" id="A0A085U9R0"/>